<protein>
    <submittedName>
        <fullName evidence="5">ABC-2 type transport system ATP-binding protein</fullName>
    </submittedName>
</protein>
<dbReference type="PROSITE" id="PS50893">
    <property type="entry name" value="ABC_TRANSPORTER_2"/>
    <property type="match status" value="1"/>
</dbReference>
<keyword evidence="2" id="KW-0547">Nucleotide-binding</keyword>
<dbReference type="SMART" id="SM00382">
    <property type="entry name" value="AAA"/>
    <property type="match status" value="1"/>
</dbReference>
<evidence type="ECO:0000259" key="4">
    <source>
        <dbReference type="PROSITE" id="PS50893"/>
    </source>
</evidence>
<sequence length="231" mass="25989">MIDFQNVAKSFQKTNRIEALTFSVQPGECLALCGGNGAGKSTIIKMMTGIYTPSSGSISLNGFNVSKKENQYKKQFAYMPDNIYFPPSLSGEEVLQYFADLQGANRSEVDDLLRLVGLYEERKKKVKVYSKGMQQRIAFAQSLLSDSPIWILDEPTNGLDPYWVHRLKEIVLAKKAEGKTIVFSTHILSVVEDIADTLLFIQDGKMFIHESVPCLLEKGNNLEEALFQQYQ</sequence>
<dbReference type="PANTHER" id="PTHR42939">
    <property type="entry name" value="ABC TRANSPORTER ATP-BINDING PROTEIN ALBC-RELATED"/>
    <property type="match status" value="1"/>
</dbReference>
<evidence type="ECO:0000313" key="6">
    <source>
        <dbReference type="Proteomes" id="UP001237207"/>
    </source>
</evidence>
<keyword evidence="1" id="KW-0813">Transport</keyword>
<dbReference type="InterPro" id="IPR027417">
    <property type="entry name" value="P-loop_NTPase"/>
</dbReference>
<feature type="domain" description="ABC transporter" evidence="4">
    <location>
        <begin position="2"/>
        <end position="228"/>
    </location>
</feature>
<proteinExistence type="predicted"/>
<dbReference type="InterPro" id="IPR017871">
    <property type="entry name" value="ABC_transporter-like_CS"/>
</dbReference>
<gene>
    <name evidence="5" type="ORF">J2S13_001941</name>
</gene>
<dbReference type="Pfam" id="PF00005">
    <property type="entry name" value="ABC_tran"/>
    <property type="match status" value="1"/>
</dbReference>
<dbReference type="GO" id="GO:0016887">
    <property type="term" value="F:ATP hydrolysis activity"/>
    <property type="evidence" value="ECO:0007669"/>
    <property type="project" value="InterPro"/>
</dbReference>
<evidence type="ECO:0000256" key="3">
    <source>
        <dbReference type="ARBA" id="ARBA00022840"/>
    </source>
</evidence>
<dbReference type="Gene3D" id="3.40.50.300">
    <property type="entry name" value="P-loop containing nucleotide triphosphate hydrolases"/>
    <property type="match status" value="1"/>
</dbReference>
<organism evidence="5 6">
    <name type="scientific">Oikeobacillus pervagus</name>
    <dbReference type="NCBI Taxonomy" id="1325931"/>
    <lineage>
        <taxon>Bacteria</taxon>
        <taxon>Bacillati</taxon>
        <taxon>Bacillota</taxon>
        <taxon>Bacilli</taxon>
        <taxon>Bacillales</taxon>
        <taxon>Bacillaceae</taxon>
        <taxon>Oikeobacillus</taxon>
    </lineage>
</organism>
<evidence type="ECO:0000256" key="1">
    <source>
        <dbReference type="ARBA" id="ARBA00022448"/>
    </source>
</evidence>
<keyword evidence="3 5" id="KW-0067">ATP-binding</keyword>
<accession>A0AAJ1WJJ2</accession>
<dbReference type="InterPro" id="IPR051782">
    <property type="entry name" value="ABC_Transporter_VariousFunc"/>
</dbReference>
<dbReference type="PROSITE" id="PS00211">
    <property type="entry name" value="ABC_TRANSPORTER_1"/>
    <property type="match status" value="1"/>
</dbReference>
<dbReference type="RefSeq" id="WP_307257526.1">
    <property type="nucleotide sequence ID" value="NZ_JAUSUC010000021.1"/>
</dbReference>
<dbReference type="InterPro" id="IPR003439">
    <property type="entry name" value="ABC_transporter-like_ATP-bd"/>
</dbReference>
<evidence type="ECO:0000256" key="2">
    <source>
        <dbReference type="ARBA" id="ARBA00022741"/>
    </source>
</evidence>
<dbReference type="Proteomes" id="UP001237207">
    <property type="component" value="Unassembled WGS sequence"/>
</dbReference>
<reference evidence="5" key="1">
    <citation type="submission" date="2023-07" db="EMBL/GenBank/DDBJ databases">
        <title>Genomic Encyclopedia of Type Strains, Phase IV (KMG-IV): sequencing the most valuable type-strain genomes for metagenomic binning, comparative biology and taxonomic classification.</title>
        <authorList>
            <person name="Goeker M."/>
        </authorList>
    </citation>
    <scope>NUCLEOTIDE SEQUENCE</scope>
    <source>
        <strain evidence="5">DSM 23947</strain>
    </source>
</reference>
<dbReference type="PANTHER" id="PTHR42939:SF1">
    <property type="entry name" value="ABC TRANSPORTER ATP-BINDING PROTEIN ALBC-RELATED"/>
    <property type="match status" value="1"/>
</dbReference>
<dbReference type="SUPFAM" id="SSF52540">
    <property type="entry name" value="P-loop containing nucleoside triphosphate hydrolases"/>
    <property type="match status" value="1"/>
</dbReference>
<name>A0AAJ1WJJ2_9BACI</name>
<dbReference type="GO" id="GO:0005524">
    <property type="term" value="F:ATP binding"/>
    <property type="evidence" value="ECO:0007669"/>
    <property type="project" value="UniProtKB-KW"/>
</dbReference>
<dbReference type="AlphaFoldDB" id="A0AAJ1WJJ2"/>
<keyword evidence="6" id="KW-1185">Reference proteome</keyword>
<dbReference type="EMBL" id="JAUSUC010000021">
    <property type="protein sequence ID" value="MDQ0215523.1"/>
    <property type="molecule type" value="Genomic_DNA"/>
</dbReference>
<dbReference type="CDD" id="cd03230">
    <property type="entry name" value="ABC_DR_subfamily_A"/>
    <property type="match status" value="1"/>
</dbReference>
<dbReference type="InterPro" id="IPR003593">
    <property type="entry name" value="AAA+_ATPase"/>
</dbReference>
<comment type="caution">
    <text evidence="5">The sequence shown here is derived from an EMBL/GenBank/DDBJ whole genome shotgun (WGS) entry which is preliminary data.</text>
</comment>
<evidence type="ECO:0000313" key="5">
    <source>
        <dbReference type="EMBL" id="MDQ0215523.1"/>
    </source>
</evidence>